<dbReference type="Proteomes" id="UP001638806">
    <property type="component" value="Unassembled WGS sequence"/>
</dbReference>
<comment type="caution">
    <text evidence="1">The sequence shown here is derived from an EMBL/GenBank/DDBJ whole genome shotgun (WGS) entry which is preliminary data.</text>
</comment>
<dbReference type="EMBL" id="JBGNUJ010000004">
    <property type="protein sequence ID" value="KAL3959682.1"/>
    <property type="molecule type" value="Genomic_DNA"/>
</dbReference>
<proteinExistence type="predicted"/>
<sequence length="922" mass="98798">MGPNVGNGMIGMEMGMGMHPNGANQPQATEYTLQGVMRFLQTEWHRHERDRNAWEIEKQEMKGRIASLEGQARRADATQKALKKYVSILERKVKEQAAQIKGTPVKNDDATSERAAKIQEKLRSSLDKHSVPGADEDVQVPRSDDDTQRNDLKTYLDQCQAEFMYLMVTPANPQPPRESPPLPMIEDLRDAEGFGMPGPQPMERQFQLQRPAPSHGQDMNAMNARAHQVPNALSQMQQQSQGYAKPDMQPQPMMRAANEQQAAMFSSSNDWQGPVSVTTRSIDENMPGPNHAAEALGGVDDSAELREKPPAAPEPDGWEFPEGAFPEPGTAQQQSSAPSATNRPDTDAFPNAEYLPKSPNRVPSGHRRKSSMSRRRSGEHELALNASQKADGSTFKLRFGLRGHLDTVRTVIFSGGGSLGEPEICTAGDDGMIKRFHIPRLDSHAGSLNAASDLDVIANFTHRGHTGSVLSLTSWSPSPNFSTGGRAQGDGWIFSGGQDATIRVWERGRVDPKATLEGHTDAVWALCVLPTTLGNVFGNSSHYGSADRILLVSGAADGTVRLWSVSAPPQLSSPQPGSNRSMSGRGGRVRGNSMSSGSGFSNSPQPTVSSNSPFHHTLVHVISRSDGSQASPTCITPLGSSGETFVVAYADAAVVVYDTRSGEQVGQMDSMETSDGSMKTGVNAVVATTIGLDQGSPHHPNTIGGEDEAGAGGRRADGRWRGRAWRGQSSLGTKTVLSGSSTPTVAIRAMYVQHAGASRRHLEPVAEPRRARAGERRTRRVAAVLEPGEAVMHAGDYEPPGDAGRRSVLLRLEPGRQVGASMIYLGGGGSEHDESRVWDAAFHPGQRIVVWPQAQPAHRWAGTLSWVQTALTARGSSPDAVTLGTEALGPDHGLATADALVIPGATRSPSLRTCADTTSSHG</sequence>
<evidence type="ECO:0000313" key="2">
    <source>
        <dbReference type="Proteomes" id="UP001638806"/>
    </source>
</evidence>
<reference evidence="1" key="1">
    <citation type="submission" date="2024-12" db="EMBL/GenBank/DDBJ databases">
        <title>Comparative genomics and development of molecular markers within Purpureocillium lilacinum and among Purpureocillium species.</title>
        <authorList>
            <person name="Yeh Z.-Y."/>
            <person name="Ni N.-T."/>
            <person name="Lo P.-H."/>
            <person name="Mushyakhwo K."/>
            <person name="Lin C.-F."/>
            <person name="Nai Y.-S."/>
        </authorList>
    </citation>
    <scope>NUCLEOTIDE SEQUENCE</scope>
    <source>
        <strain evidence="1">NCHU-NPUST-175</strain>
    </source>
</reference>
<evidence type="ECO:0000313" key="1">
    <source>
        <dbReference type="EMBL" id="KAL3959682.1"/>
    </source>
</evidence>
<keyword evidence="2" id="KW-1185">Reference proteome</keyword>
<organism evidence="1 2">
    <name type="scientific">Purpureocillium lilacinum</name>
    <name type="common">Paecilomyces lilacinus</name>
    <dbReference type="NCBI Taxonomy" id="33203"/>
    <lineage>
        <taxon>Eukaryota</taxon>
        <taxon>Fungi</taxon>
        <taxon>Dikarya</taxon>
        <taxon>Ascomycota</taxon>
        <taxon>Pezizomycotina</taxon>
        <taxon>Sordariomycetes</taxon>
        <taxon>Hypocreomycetidae</taxon>
        <taxon>Hypocreales</taxon>
        <taxon>Ophiocordycipitaceae</taxon>
        <taxon>Purpureocillium</taxon>
    </lineage>
</organism>
<name>A0ACC4DUB6_PURLI</name>
<gene>
    <name evidence="1" type="ORF">ACCO45_004799</name>
</gene>
<accession>A0ACC4DUB6</accession>
<protein>
    <submittedName>
        <fullName evidence="1">Uncharacterized protein</fullName>
    </submittedName>
</protein>